<feature type="compositionally biased region" description="Basic and acidic residues" evidence="2">
    <location>
        <begin position="768"/>
        <end position="804"/>
    </location>
</feature>
<evidence type="ECO:0000313" key="3">
    <source>
        <dbReference type="EMBL" id="CAI2381326.1"/>
    </source>
</evidence>
<feature type="coiled-coil region" evidence="1">
    <location>
        <begin position="368"/>
        <end position="437"/>
    </location>
</feature>
<dbReference type="Proteomes" id="UP001295684">
    <property type="component" value="Unassembled WGS sequence"/>
</dbReference>
<evidence type="ECO:0000313" key="4">
    <source>
        <dbReference type="Proteomes" id="UP001295684"/>
    </source>
</evidence>
<dbReference type="AlphaFoldDB" id="A0AAD1XXR9"/>
<gene>
    <name evidence="3" type="ORF">ECRASSUSDP1_LOCUS22780</name>
</gene>
<comment type="caution">
    <text evidence="3">The sequence shown here is derived from an EMBL/GenBank/DDBJ whole genome shotgun (WGS) entry which is preliminary data.</text>
</comment>
<feature type="coiled-coil region" evidence="1">
    <location>
        <begin position="208"/>
        <end position="289"/>
    </location>
</feature>
<keyword evidence="1" id="KW-0175">Coiled coil</keyword>
<dbReference type="EMBL" id="CAMPGE010023377">
    <property type="protein sequence ID" value="CAI2381326.1"/>
    <property type="molecule type" value="Genomic_DNA"/>
</dbReference>
<evidence type="ECO:0000256" key="1">
    <source>
        <dbReference type="SAM" id="Coils"/>
    </source>
</evidence>
<sequence>MEESSDPKPYKGNWADSLGSIVDKTEQNLYGNLSKPKTEQSHSFMEDYNNCIDHGVYPININNFLTSPKRTQIGIIQDKEKMYLEEQFKKDVVNNIETLDKKFYKETDYCKDEIDTLKAQVRILSQKVNNNRTENEVFQDNCREFMHEKFIELEAKQKNYEDKVRIDVDQRLEEYETHMEKFSVGLKELKEIRNLIDPTIEEEIERINQIYELKLENTINKTERLNKQVSENKKSLDEILDKYQVEIEVMKNNFLNTAELQNKRIQGAFDEQNDVLEAFNGDIKTLEDKFKSFHTDYIENTDSSMKSLNQMVVDTKKVMDRYKTQIDTKLDDWDVARHRSELELESKLQQATSSAVPEASALEFEKLKSAVEARIDAITNANKNLESEIRELVGVVKLLDNERIQDGKVSDELQNRMKLLEEDMNKYEEMINDSIQINHERQEEFYSGVLLNFDEFKHASVEDFNTLNKRINLIIPALDQITDLEQEIELLKKRQRPKTSYNKKDIRSPLTSVMQNVEIEKKHMHLSGSKSRERRDQNYTTTRNRRGEYQREHQREQIEDSYEHEHSRDLSRDRSRDFSPVEELIKRDQYSKKKLDILRQSELKVSSVRGSSKRKFPKTEKDNDASNESNVTFTGMYKDPSRPNIKSDPQNISQPSLNKHDLSNISDSKRQNFKDSSRLKSKNIISAPIIGHQRSQEETKTHGIDHVRSKDQESSTKHYMSSQVTLIGPQEATDPDDEEGEFTSEMTSSEQSAQEARGHINIKAIQQAKREKEIQEMNRIKEKQIREERQQKEIEKRAQREAEKRKRQKIKEKEDVIRRKEQQELEIRIQKQKEEDERLKKEKEKQKKNEENQNNNPSVVIPGWN</sequence>
<protein>
    <submittedName>
        <fullName evidence="3">Uncharacterized protein</fullName>
    </submittedName>
</protein>
<feature type="compositionally biased region" description="Polar residues" evidence="2">
    <location>
        <begin position="744"/>
        <end position="754"/>
    </location>
</feature>
<feature type="region of interest" description="Disordered" evidence="2">
    <location>
        <begin position="694"/>
        <end position="865"/>
    </location>
</feature>
<feature type="compositionally biased region" description="Basic and acidic residues" evidence="2">
    <location>
        <begin position="658"/>
        <end position="678"/>
    </location>
</feature>
<feature type="compositionally biased region" description="Acidic residues" evidence="2">
    <location>
        <begin position="733"/>
        <end position="742"/>
    </location>
</feature>
<feature type="region of interest" description="Disordered" evidence="2">
    <location>
        <begin position="604"/>
        <end position="681"/>
    </location>
</feature>
<feature type="compositionally biased region" description="Polar residues" evidence="2">
    <location>
        <begin position="647"/>
        <end position="657"/>
    </location>
</feature>
<keyword evidence="4" id="KW-1185">Reference proteome</keyword>
<feature type="region of interest" description="Disordered" evidence="2">
    <location>
        <begin position="521"/>
        <end position="578"/>
    </location>
</feature>
<evidence type="ECO:0000256" key="2">
    <source>
        <dbReference type="SAM" id="MobiDB-lite"/>
    </source>
</evidence>
<accession>A0AAD1XXR9</accession>
<proteinExistence type="predicted"/>
<name>A0AAD1XXR9_EUPCR</name>
<feature type="compositionally biased region" description="Basic and acidic residues" evidence="2">
    <location>
        <begin position="545"/>
        <end position="578"/>
    </location>
</feature>
<reference evidence="3" key="1">
    <citation type="submission" date="2023-07" db="EMBL/GenBank/DDBJ databases">
        <authorList>
            <consortium name="AG Swart"/>
            <person name="Singh M."/>
            <person name="Singh A."/>
            <person name="Seah K."/>
            <person name="Emmerich C."/>
        </authorList>
    </citation>
    <scope>NUCLEOTIDE SEQUENCE</scope>
    <source>
        <strain evidence="3">DP1</strain>
    </source>
</reference>
<feature type="compositionally biased region" description="Basic and acidic residues" evidence="2">
    <location>
        <begin position="694"/>
        <end position="716"/>
    </location>
</feature>
<organism evidence="3 4">
    <name type="scientific">Euplotes crassus</name>
    <dbReference type="NCBI Taxonomy" id="5936"/>
    <lineage>
        <taxon>Eukaryota</taxon>
        <taxon>Sar</taxon>
        <taxon>Alveolata</taxon>
        <taxon>Ciliophora</taxon>
        <taxon>Intramacronucleata</taxon>
        <taxon>Spirotrichea</taxon>
        <taxon>Hypotrichia</taxon>
        <taxon>Euplotida</taxon>
        <taxon>Euplotidae</taxon>
        <taxon>Moneuplotes</taxon>
    </lineage>
</organism>
<feature type="compositionally biased region" description="Basic and acidic residues" evidence="2">
    <location>
        <begin position="811"/>
        <end position="851"/>
    </location>
</feature>